<evidence type="ECO:0000256" key="2">
    <source>
        <dbReference type="ARBA" id="ARBA00023125"/>
    </source>
</evidence>
<dbReference type="SUPFAM" id="SSF46785">
    <property type="entry name" value="Winged helix' DNA-binding domain"/>
    <property type="match status" value="1"/>
</dbReference>
<dbReference type="Proteomes" id="UP000243542">
    <property type="component" value="Unassembled WGS sequence"/>
</dbReference>
<dbReference type="PANTHER" id="PTHR30136:SF24">
    <property type="entry name" value="HTH-TYPE TRANSCRIPTIONAL REPRESSOR ALLR"/>
    <property type="match status" value="1"/>
</dbReference>
<dbReference type="Gene3D" id="3.30.450.40">
    <property type="match status" value="1"/>
</dbReference>
<dbReference type="InterPro" id="IPR036390">
    <property type="entry name" value="WH_DNA-bd_sf"/>
</dbReference>
<dbReference type="InterPro" id="IPR014757">
    <property type="entry name" value="Tscrpt_reg_IclR_C"/>
</dbReference>
<reference evidence="6 7" key="1">
    <citation type="submission" date="2017-10" db="EMBL/GenBank/DDBJ databases">
        <title>Sequencing the genomes of 1000 actinobacteria strains.</title>
        <authorList>
            <person name="Klenk H.-P."/>
        </authorList>
    </citation>
    <scope>NUCLEOTIDE SEQUENCE [LARGE SCALE GENOMIC DNA]</scope>
    <source>
        <strain evidence="6 7">DSM 46092</strain>
    </source>
</reference>
<dbReference type="PROSITE" id="PS51077">
    <property type="entry name" value="HTH_ICLR"/>
    <property type="match status" value="1"/>
</dbReference>
<gene>
    <name evidence="6" type="ORF">ATK36_4017</name>
</gene>
<dbReference type="SUPFAM" id="SSF55781">
    <property type="entry name" value="GAF domain-like"/>
    <property type="match status" value="1"/>
</dbReference>
<dbReference type="SMART" id="SM00346">
    <property type="entry name" value="HTH_ICLR"/>
    <property type="match status" value="1"/>
</dbReference>
<evidence type="ECO:0000259" key="5">
    <source>
        <dbReference type="PROSITE" id="PS51078"/>
    </source>
</evidence>
<feature type="domain" description="HTH iclR-type" evidence="4">
    <location>
        <begin position="31"/>
        <end position="92"/>
    </location>
</feature>
<keyword evidence="3" id="KW-0804">Transcription</keyword>
<dbReference type="InterPro" id="IPR036388">
    <property type="entry name" value="WH-like_DNA-bd_sf"/>
</dbReference>
<proteinExistence type="predicted"/>
<dbReference type="AlphaFoldDB" id="A0A2A9FEP5"/>
<dbReference type="InterPro" id="IPR050707">
    <property type="entry name" value="HTH_MetabolicPath_Reg"/>
</dbReference>
<dbReference type="GO" id="GO:0003677">
    <property type="term" value="F:DNA binding"/>
    <property type="evidence" value="ECO:0007669"/>
    <property type="project" value="UniProtKB-KW"/>
</dbReference>
<dbReference type="GO" id="GO:0003700">
    <property type="term" value="F:DNA-binding transcription factor activity"/>
    <property type="evidence" value="ECO:0007669"/>
    <property type="project" value="TreeGrafter"/>
</dbReference>
<dbReference type="GO" id="GO:0045892">
    <property type="term" value="P:negative regulation of DNA-templated transcription"/>
    <property type="evidence" value="ECO:0007669"/>
    <property type="project" value="TreeGrafter"/>
</dbReference>
<comment type="caution">
    <text evidence="6">The sequence shown here is derived from an EMBL/GenBank/DDBJ whole genome shotgun (WGS) entry which is preliminary data.</text>
</comment>
<accession>A0A2A9FEP5</accession>
<keyword evidence="1" id="KW-0805">Transcription regulation</keyword>
<keyword evidence="7" id="KW-1185">Reference proteome</keyword>
<evidence type="ECO:0000313" key="7">
    <source>
        <dbReference type="Proteomes" id="UP000243542"/>
    </source>
</evidence>
<sequence length="279" mass="30111">MLPSNPPNDTTYGCLAYAEVGVDEARGLDQSGTLERGLAVLEHVGQHQELSTNAIARQLGLSRSATYRIVGTLKQLEYLEADSATGRVRLGTRLVELGARAMAATDLHRCASRYLSALAERSGETTYLAVPDNDAMVYVATERSSNAVTLASRLGTRRPQHTTSLGKAWLAALPEPDRVARVRRMRLDSLTLKTISDPARLLDDLARTHRRGWAVDDIENEPDIGCVAAAVRDHSGRPIAAISIAGPAPRVLRRVEELGPTVAGTAAALSLRLGYVRSR</sequence>
<dbReference type="Gene3D" id="1.10.10.10">
    <property type="entry name" value="Winged helix-like DNA-binding domain superfamily/Winged helix DNA-binding domain"/>
    <property type="match status" value="1"/>
</dbReference>
<organism evidence="6 7">
    <name type="scientific">Amycolatopsis sulphurea</name>
    <dbReference type="NCBI Taxonomy" id="76022"/>
    <lineage>
        <taxon>Bacteria</taxon>
        <taxon>Bacillati</taxon>
        <taxon>Actinomycetota</taxon>
        <taxon>Actinomycetes</taxon>
        <taxon>Pseudonocardiales</taxon>
        <taxon>Pseudonocardiaceae</taxon>
        <taxon>Amycolatopsis</taxon>
    </lineage>
</organism>
<name>A0A2A9FEP5_9PSEU</name>
<feature type="domain" description="IclR-ED" evidence="5">
    <location>
        <begin position="93"/>
        <end position="275"/>
    </location>
</feature>
<evidence type="ECO:0000256" key="1">
    <source>
        <dbReference type="ARBA" id="ARBA00023015"/>
    </source>
</evidence>
<evidence type="ECO:0000256" key="3">
    <source>
        <dbReference type="ARBA" id="ARBA00023163"/>
    </source>
</evidence>
<dbReference type="PANTHER" id="PTHR30136">
    <property type="entry name" value="HELIX-TURN-HELIX TRANSCRIPTIONAL REGULATOR, ICLR FAMILY"/>
    <property type="match status" value="1"/>
</dbReference>
<dbReference type="PROSITE" id="PS51078">
    <property type="entry name" value="ICLR_ED"/>
    <property type="match status" value="1"/>
</dbReference>
<dbReference type="Pfam" id="PF01614">
    <property type="entry name" value="IclR_C"/>
    <property type="match status" value="1"/>
</dbReference>
<dbReference type="InterPro" id="IPR005471">
    <property type="entry name" value="Tscrpt_reg_IclR_N"/>
</dbReference>
<evidence type="ECO:0000313" key="6">
    <source>
        <dbReference type="EMBL" id="PFG48899.1"/>
    </source>
</evidence>
<dbReference type="Pfam" id="PF09339">
    <property type="entry name" value="HTH_IclR"/>
    <property type="match status" value="1"/>
</dbReference>
<dbReference type="EMBL" id="PDJK01000002">
    <property type="protein sequence ID" value="PFG48899.1"/>
    <property type="molecule type" value="Genomic_DNA"/>
</dbReference>
<protein>
    <submittedName>
        <fullName evidence="6">IclR family transcriptional regulator</fullName>
    </submittedName>
</protein>
<dbReference type="InterPro" id="IPR029016">
    <property type="entry name" value="GAF-like_dom_sf"/>
</dbReference>
<evidence type="ECO:0000259" key="4">
    <source>
        <dbReference type="PROSITE" id="PS51077"/>
    </source>
</evidence>
<keyword evidence="2" id="KW-0238">DNA-binding</keyword>